<name>A0A174SYM1_9CLOT</name>
<proteinExistence type="inferred from homology"/>
<feature type="transmembrane region" description="Helical" evidence="7">
    <location>
        <begin position="249"/>
        <end position="273"/>
    </location>
</feature>
<dbReference type="GO" id="GO:0016787">
    <property type="term" value="F:hydrolase activity"/>
    <property type="evidence" value="ECO:0007669"/>
    <property type="project" value="UniProtKB-KW"/>
</dbReference>
<evidence type="ECO:0000256" key="5">
    <source>
        <dbReference type="ARBA" id="ARBA00022989"/>
    </source>
</evidence>
<dbReference type="GO" id="GO:0044874">
    <property type="term" value="P:lipoprotein localization to outer membrane"/>
    <property type="evidence" value="ECO:0007669"/>
    <property type="project" value="TreeGrafter"/>
</dbReference>
<evidence type="ECO:0000313" key="9">
    <source>
        <dbReference type="EMBL" id="CUQ00220.1"/>
    </source>
</evidence>
<accession>A0A174SYM1</accession>
<reference evidence="9 10" key="1">
    <citation type="submission" date="2015-09" db="EMBL/GenBank/DDBJ databases">
        <authorList>
            <consortium name="Pathogen Informatics"/>
        </authorList>
    </citation>
    <scope>NUCLEOTIDE SEQUENCE [LARGE SCALE GENOMIC DNA]</scope>
    <source>
        <strain evidence="9 10">2789STDY5834956</strain>
    </source>
</reference>
<feature type="transmembrane region" description="Helical" evidence="7">
    <location>
        <begin position="20"/>
        <end position="38"/>
    </location>
</feature>
<protein>
    <submittedName>
        <fullName evidence="9">ABC-type transport system, involved in lipoprotein release, permease component</fullName>
        <ecNumber evidence="9">3.6.3.-</ecNumber>
    </submittedName>
</protein>
<feature type="transmembrane region" description="Helical" evidence="7">
    <location>
        <begin position="412"/>
        <end position="439"/>
    </location>
</feature>
<keyword evidence="3" id="KW-1003">Cell membrane</keyword>
<evidence type="ECO:0000256" key="2">
    <source>
        <dbReference type="ARBA" id="ARBA00005236"/>
    </source>
</evidence>
<dbReference type="EMBL" id="CZBO01000002">
    <property type="protein sequence ID" value="CUQ00220.1"/>
    <property type="molecule type" value="Genomic_DNA"/>
</dbReference>
<feature type="domain" description="ABC3 transporter permease C-terminal" evidence="8">
    <location>
        <begin position="251"/>
        <end position="371"/>
    </location>
</feature>
<dbReference type="EC" id="3.6.3.-" evidence="9"/>
<feature type="transmembrane region" description="Helical" evidence="7">
    <location>
        <begin position="796"/>
        <end position="820"/>
    </location>
</feature>
<feature type="domain" description="ABC3 transporter permease C-terminal" evidence="8">
    <location>
        <begin position="709"/>
        <end position="826"/>
    </location>
</feature>
<comment type="subcellular location">
    <subcellularLocation>
        <location evidence="1">Cell membrane</location>
        <topology evidence="1">Multi-pass membrane protein</topology>
    </subcellularLocation>
</comment>
<keyword evidence="5 7" id="KW-1133">Transmembrane helix</keyword>
<keyword evidence="9" id="KW-0449">Lipoprotein</keyword>
<keyword evidence="4 7" id="KW-0812">Transmembrane</keyword>
<dbReference type="Proteomes" id="UP000095563">
    <property type="component" value="Unassembled WGS sequence"/>
</dbReference>
<gene>
    <name evidence="9" type="primary">macB_6</name>
    <name evidence="9" type="ORF">ERS852568_01510</name>
</gene>
<feature type="transmembrane region" description="Helical" evidence="7">
    <location>
        <begin position="710"/>
        <end position="732"/>
    </location>
</feature>
<feature type="transmembrane region" description="Helical" evidence="7">
    <location>
        <begin position="473"/>
        <end position="492"/>
    </location>
</feature>
<dbReference type="PANTHER" id="PTHR30489:SF0">
    <property type="entry name" value="LIPOPROTEIN-RELEASING SYSTEM TRANSMEMBRANE PROTEIN LOLE"/>
    <property type="match status" value="1"/>
</dbReference>
<dbReference type="PANTHER" id="PTHR30489">
    <property type="entry name" value="LIPOPROTEIN-RELEASING SYSTEM TRANSMEMBRANE PROTEIN LOLE"/>
    <property type="match status" value="1"/>
</dbReference>
<evidence type="ECO:0000256" key="4">
    <source>
        <dbReference type="ARBA" id="ARBA00022692"/>
    </source>
</evidence>
<evidence type="ECO:0000256" key="6">
    <source>
        <dbReference type="ARBA" id="ARBA00023136"/>
    </source>
</evidence>
<evidence type="ECO:0000256" key="7">
    <source>
        <dbReference type="SAM" id="Phobius"/>
    </source>
</evidence>
<evidence type="ECO:0000256" key="1">
    <source>
        <dbReference type="ARBA" id="ARBA00004651"/>
    </source>
</evidence>
<feature type="transmembrane region" description="Helical" evidence="7">
    <location>
        <begin position="388"/>
        <end position="406"/>
    </location>
</feature>
<evidence type="ECO:0000259" key="8">
    <source>
        <dbReference type="Pfam" id="PF02687"/>
    </source>
</evidence>
<dbReference type="GO" id="GO:0098797">
    <property type="term" value="C:plasma membrane protein complex"/>
    <property type="evidence" value="ECO:0007669"/>
    <property type="project" value="TreeGrafter"/>
</dbReference>
<dbReference type="InterPro" id="IPR003838">
    <property type="entry name" value="ABC3_permease_C"/>
</dbReference>
<evidence type="ECO:0000313" key="10">
    <source>
        <dbReference type="Proteomes" id="UP000095563"/>
    </source>
</evidence>
<comment type="similarity">
    <text evidence="2">Belongs to the ABC-4 integral membrane protein family. LolC/E subfamily.</text>
</comment>
<feature type="transmembrane region" description="Helical" evidence="7">
    <location>
        <begin position="342"/>
        <end position="367"/>
    </location>
</feature>
<keyword evidence="6 7" id="KW-0472">Membrane</keyword>
<sequence>MRILFTYLFKNIWEKKLRSILIVFAIAITTAMTFAAFGTSDNFKDMVTEKNKAEFGEANILISSKESSNNPFLDEKILNDNLKDNNKVYMFNGNGLFKENDKSLRVNIIAPNNIENLQKINPINTKDSNINDLRKDDIIISKRVEKEFNLKVGDKLTIKTEDKDIDLKIKYIALPDGLFTEKPGEMTIIISNKGLSKLLNRKEVITTALVKSDKTVDELNKTDLKEYSLKETLNLDDLQSLVKQFTIPFYIMLAIVVLMAAFIIYSSFKVIIIERMGVIGTFRSIGATKLKTDIIILLESIFYWIIGAIFGGFLGTPILYLLNESSNQFKEFGIATTVNFSFKNLIIALLLSLVLCLISAIIPIIGIGKFNIKEIILGEYTTNSTKNSSMWIVGIFCVVLPFIYIYKFEDTGSFFMGVLGAFLVVIGMSMIIPIIFKVLSITFRKVYRFIFGNIGILALENVGSLKNLINNGILICAALAAVTAIFIASFSVKSIITKAYDSESYNVEISSISKVNYDNILKEMNKLEDKDKLTFTNNYIEHNISIKDKKMNIGILEGINYKEYKNYFSGDEIFNDSSNSEEEILSELKDGKKIILADIFKKKYKYKSGDKITLEINNKDYEYEIVGFLSNPISAQKRTCLISDKSFKDMLNKKIPSTLLVKGNNISESSLKDDLNKNLEEYGVSIKTKEELKDTELKNNAGLMSSLESFSFMALIIGSLGIMNNLMVSFMQRRKEFAVLASVGMSKRQRSQMILIEGITIGIVGSILGVVTGVLVCEFIPEISLSLDTYLKVIVPYFEVIKLCIFGILLMIIASLVPVFKGNKISIVSEIKYE</sequence>
<evidence type="ECO:0000256" key="3">
    <source>
        <dbReference type="ARBA" id="ARBA00022475"/>
    </source>
</evidence>
<dbReference type="RefSeq" id="WP_055207453.1">
    <property type="nucleotide sequence ID" value="NZ_CZBO01000002.1"/>
</dbReference>
<organism evidence="9 10">
    <name type="scientific">Clostridium baratii</name>
    <dbReference type="NCBI Taxonomy" id="1561"/>
    <lineage>
        <taxon>Bacteria</taxon>
        <taxon>Bacillati</taxon>
        <taxon>Bacillota</taxon>
        <taxon>Clostridia</taxon>
        <taxon>Eubacteriales</taxon>
        <taxon>Clostridiaceae</taxon>
        <taxon>Clostridium</taxon>
    </lineage>
</organism>
<feature type="transmembrane region" description="Helical" evidence="7">
    <location>
        <begin position="753"/>
        <end position="776"/>
    </location>
</feature>
<keyword evidence="9" id="KW-0378">Hydrolase</keyword>
<dbReference type="InterPro" id="IPR051447">
    <property type="entry name" value="Lipoprotein-release_system"/>
</dbReference>
<dbReference type="Pfam" id="PF02687">
    <property type="entry name" value="FtsX"/>
    <property type="match status" value="2"/>
</dbReference>
<dbReference type="AlphaFoldDB" id="A0A174SYM1"/>
<feature type="transmembrane region" description="Helical" evidence="7">
    <location>
        <begin position="294"/>
        <end position="322"/>
    </location>
</feature>